<dbReference type="InterPro" id="IPR045149">
    <property type="entry name" value="OS-9-like"/>
</dbReference>
<dbReference type="InterPro" id="IPR009011">
    <property type="entry name" value="Man6P_isomerase_rcpt-bd_dom_sf"/>
</dbReference>
<feature type="domain" description="MRH" evidence="9">
    <location>
        <begin position="41"/>
        <end position="185"/>
    </location>
</feature>
<dbReference type="PANTHER" id="PTHR15414">
    <property type="entry name" value="OS-9-RELATED"/>
    <property type="match status" value="1"/>
</dbReference>
<feature type="compositionally biased region" description="Basic and acidic residues" evidence="8">
    <location>
        <begin position="309"/>
        <end position="327"/>
    </location>
</feature>
<dbReference type="GO" id="GO:0030970">
    <property type="term" value="P:retrograde protein transport, ER to cytosol"/>
    <property type="evidence" value="ECO:0007669"/>
    <property type="project" value="TreeGrafter"/>
</dbReference>
<accession>A0A0N0RSL2</accession>
<dbReference type="RefSeq" id="XP_017993511.1">
    <property type="nucleotide sequence ID" value="XM_018137543.1"/>
</dbReference>
<evidence type="ECO:0000256" key="1">
    <source>
        <dbReference type="ARBA" id="ARBA00004367"/>
    </source>
</evidence>
<evidence type="ECO:0000259" key="9">
    <source>
        <dbReference type="PROSITE" id="PS51914"/>
    </source>
</evidence>
<dbReference type="GO" id="GO:0030968">
    <property type="term" value="P:endoplasmic reticulum unfolded protein response"/>
    <property type="evidence" value="ECO:0007669"/>
    <property type="project" value="InterPro"/>
</dbReference>
<keyword evidence="4" id="KW-0732">Signal</keyword>
<dbReference type="InterPro" id="IPR044865">
    <property type="entry name" value="MRH_dom"/>
</dbReference>
<evidence type="ECO:0000256" key="5">
    <source>
        <dbReference type="ARBA" id="ARBA00022734"/>
    </source>
</evidence>
<organism evidence="10 11">
    <name type="scientific">Malassezia pachydermatis</name>
    <dbReference type="NCBI Taxonomy" id="77020"/>
    <lineage>
        <taxon>Eukaryota</taxon>
        <taxon>Fungi</taxon>
        <taxon>Dikarya</taxon>
        <taxon>Basidiomycota</taxon>
        <taxon>Ustilaginomycotina</taxon>
        <taxon>Malasseziomycetes</taxon>
        <taxon>Malasseziales</taxon>
        <taxon>Malasseziaceae</taxon>
        <taxon>Malassezia</taxon>
    </lineage>
</organism>
<comment type="subcellular location">
    <subcellularLocation>
        <location evidence="1">Endoplasmic reticulum membrane</location>
        <topology evidence="1">Peripheral membrane protein</topology>
        <orientation evidence="1">Lumenal side</orientation>
    </subcellularLocation>
</comment>
<keyword evidence="6" id="KW-0256">Endoplasmic reticulum</keyword>
<proteinExistence type="inferred from homology"/>
<dbReference type="GO" id="GO:0005788">
    <property type="term" value="C:endoplasmic reticulum lumen"/>
    <property type="evidence" value="ECO:0007669"/>
    <property type="project" value="TreeGrafter"/>
</dbReference>
<comment type="caution">
    <text evidence="10">The sequence shown here is derived from an EMBL/GenBank/DDBJ whole genome shotgun (WGS) entry which is preliminary data.</text>
</comment>
<dbReference type="PROSITE" id="PS51914">
    <property type="entry name" value="MRH"/>
    <property type="match status" value="1"/>
</dbReference>
<name>A0A0N0RSL2_9BASI</name>
<dbReference type="GeneID" id="28729419"/>
<dbReference type="OrthoDB" id="448954at2759"/>
<reference evidence="10 11" key="1">
    <citation type="submission" date="2015-07" db="EMBL/GenBank/DDBJ databases">
        <title>Draft Genome Sequence of Malassezia furfur CBS1878 and Malassezia pachydermatis CBS1879.</title>
        <authorList>
            <person name="Triana S."/>
            <person name="Ohm R."/>
            <person name="Gonzalez A."/>
            <person name="DeCock H."/>
            <person name="Restrepo S."/>
            <person name="Celis A."/>
        </authorList>
    </citation>
    <scope>NUCLEOTIDE SEQUENCE [LARGE SCALE GENOMIC DNA]</scope>
    <source>
        <strain evidence="10 11">CBS 1879</strain>
    </source>
</reference>
<keyword evidence="5" id="KW-0430">Lectin</keyword>
<comment type="similarity">
    <text evidence="2">Belongs to the OS-9 family.</text>
</comment>
<dbReference type="GO" id="GO:0030246">
    <property type="term" value="F:carbohydrate binding"/>
    <property type="evidence" value="ECO:0007669"/>
    <property type="project" value="UniProtKB-KW"/>
</dbReference>
<evidence type="ECO:0000256" key="3">
    <source>
        <dbReference type="ARBA" id="ARBA00018727"/>
    </source>
</evidence>
<evidence type="ECO:0000256" key="6">
    <source>
        <dbReference type="ARBA" id="ARBA00022824"/>
    </source>
</evidence>
<dbReference type="Proteomes" id="UP000037751">
    <property type="component" value="Unassembled WGS sequence"/>
</dbReference>
<evidence type="ECO:0000313" key="10">
    <source>
        <dbReference type="EMBL" id="KOS15879.1"/>
    </source>
</evidence>
<sequence>MAKRDHKEKVRLTQADADAILQRGLTILDTLSDFEIRHRIGYFSHILRYGKHFLQMPNYILEYRESSGLSAPLFDDASNIPKDHYFLGRWPKSKGMESNPQNSILVPMLAKPSTETHDGNDDLYSSDVFYIQQIWADGTICDLNEKPRTTTIKYYCGSHTAIELLTEVQTCEYTAIVSVEALCDEPYFHLPDIKPVNEVNCRLIVPDEEKEQEAYTEYVKKLQKDMLNAHEHVDEQYYQYPPEKDNFDVLDDAALNFELDKDPALTPEVPAKEETIDDKDLDQILFELFVKATVNPDMRDSRVDEEEGDVSRDTEVNDQALHDLYDL</sequence>
<dbReference type="AlphaFoldDB" id="A0A0N0RSL2"/>
<gene>
    <name evidence="10" type="ORF">Malapachy_3064</name>
</gene>
<keyword evidence="7" id="KW-1015">Disulfide bond</keyword>
<evidence type="ECO:0000313" key="11">
    <source>
        <dbReference type="Proteomes" id="UP000037751"/>
    </source>
</evidence>
<dbReference type="GO" id="GO:0005789">
    <property type="term" value="C:endoplasmic reticulum membrane"/>
    <property type="evidence" value="ECO:0007669"/>
    <property type="project" value="UniProtKB-SubCell"/>
</dbReference>
<dbReference type="PANTHER" id="PTHR15414:SF0">
    <property type="entry name" value="ENDOPLASMIC RETICULUM LECTIN 1"/>
    <property type="match status" value="1"/>
</dbReference>
<keyword evidence="11" id="KW-1185">Reference proteome</keyword>
<evidence type="ECO:0000256" key="4">
    <source>
        <dbReference type="ARBA" id="ARBA00022729"/>
    </source>
</evidence>
<protein>
    <recommendedName>
        <fullName evidence="3">Protein OS-9 homolog</fullName>
    </recommendedName>
</protein>
<dbReference type="STRING" id="77020.A0A0N0RSL2"/>
<evidence type="ECO:0000256" key="7">
    <source>
        <dbReference type="ARBA" id="ARBA00023157"/>
    </source>
</evidence>
<feature type="region of interest" description="Disordered" evidence="8">
    <location>
        <begin position="299"/>
        <end position="327"/>
    </location>
</feature>
<evidence type="ECO:0000256" key="8">
    <source>
        <dbReference type="SAM" id="MobiDB-lite"/>
    </source>
</evidence>
<dbReference type="Gene3D" id="2.70.130.10">
    <property type="entry name" value="Mannose-6-phosphate receptor binding domain"/>
    <property type="match status" value="1"/>
</dbReference>
<evidence type="ECO:0000256" key="2">
    <source>
        <dbReference type="ARBA" id="ARBA00009918"/>
    </source>
</evidence>
<dbReference type="EMBL" id="LGAV01000001">
    <property type="protein sequence ID" value="KOS15879.1"/>
    <property type="molecule type" value="Genomic_DNA"/>
</dbReference>
<dbReference type="VEuPathDB" id="FungiDB:Malapachy_3064"/>